<dbReference type="Gene3D" id="3.30.70.270">
    <property type="match status" value="1"/>
</dbReference>
<gene>
    <name evidence="2" type="ORF">GEV33_006123</name>
</gene>
<reference evidence="2" key="2">
    <citation type="submission" date="2021-08" db="EMBL/GenBank/DDBJ databases">
        <authorList>
            <person name="Eriksson T."/>
        </authorList>
    </citation>
    <scope>NUCLEOTIDE SEQUENCE</scope>
    <source>
        <strain evidence="2">Stoneville</strain>
        <tissue evidence="2">Whole head</tissue>
    </source>
</reference>
<dbReference type="PANTHER" id="PTHR37984:SF15">
    <property type="entry name" value="INTEGRASE CATALYTIC DOMAIN-CONTAINING PROTEIN"/>
    <property type="match status" value="1"/>
</dbReference>
<dbReference type="PANTHER" id="PTHR37984">
    <property type="entry name" value="PROTEIN CBG26694"/>
    <property type="match status" value="1"/>
</dbReference>
<organism evidence="2 3">
    <name type="scientific">Tenebrio molitor</name>
    <name type="common">Yellow mealworm beetle</name>
    <dbReference type="NCBI Taxonomy" id="7067"/>
    <lineage>
        <taxon>Eukaryota</taxon>
        <taxon>Metazoa</taxon>
        <taxon>Ecdysozoa</taxon>
        <taxon>Arthropoda</taxon>
        <taxon>Hexapoda</taxon>
        <taxon>Insecta</taxon>
        <taxon>Pterygota</taxon>
        <taxon>Neoptera</taxon>
        <taxon>Endopterygota</taxon>
        <taxon>Coleoptera</taxon>
        <taxon>Polyphaga</taxon>
        <taxon>Cucujiformia</taxon>
        <taxon>Tenebrionidae</taxon>
        <taxon>Tenebrio</taxon>
    </lineage>
</organism>
<keyword evidence="3" id="KW-1185">Reference proteome</keyword>
<evidence type="ECO:0000313" key="3">
    <source>
        <dbReference type="Proteomes" id="UP000719412"/>
    </source>
</evidence>
<feature type="domain" description="Reverse transcriptase/retrotransposon-derived protein RNase H-like" evidence="1">
    <location>
        <begin position="192"/>
        <end position="260"/>
    </location>
</feature>
<dbReference type="InterPro" id="IPR043502">
    <property type="entry name" value="DNA/RNA_pol_sf"/>
</dbReference>
<dbReference type="InterPro" id="IPR041577">
    <property type="entry name" value="RT_RNaseH_2"/>
</dbReference>
<evidence type="ECO:0000259" key="1">
    <source>
        <dbReference type="Pfam" id="PF17919"/>
    </source>
</evidence>
<dbReference type="SUPFAM" id="SSF56672">
    <property type="entry name" value="DNA/RNA polymerases"/>
    <property type="match status" value="1"/>
</dbReference>
<dbReference type="InterPro" id="IPR050951">
    <property type="entry name" value="Retrovirus_Pol_polyprotein"/>
</dbReference>
<sequence length="265" mass="31048">MWAVVLRRIVSNSPRELHYVVSSALQIHSITVPLTLPRHSQHHRQKVVKNLLFRLWFPRFIASTPSMRRFFGGSPKTLWTLALPSYTPEMWQHSIAYCERLIQSDWIKEMGNFPVEDIPPIIINLAESDSDSELEWDATDLSDSDDKYNVQYGNEQGVVASLSSFFRKYIPSFAQLPKPLTMLTCKGADFVWENTEDRAFKELKARLTERPLLAIYSVDAETEVHILFQKQEGNWKPVDYFSRQMTKEEQHYTLTKLKHLRLFKR</sequence>
<name>A0A8J6LEM2_TENMO</name>
<reference evidence="2" key="1">
    <citation type="journal article" date="2020" name="J Insects Food Feed">
        <title>The yellow mealworm (Tenebrio molitor) genome: a resource for the emerging insects as food and feed industry.</title>
        <authorList>
            <person name="Eriksson T."/>
            <person name="Andere A."/>
            <person name="Kelstrup H."/>
            <person name="Emery V."/>
            <person name="Picard C."/>
        </authorList>
    </citation>
    <scope>NUCLEOTIDE SEQUENCE</scope>
    <source>
        <strain evidence="2">Stoneville</strain>
        <tissue evidence="2">Whole head</tissue>
    </source>
</reference>
<dbReference type="GO" id="GO:0071897">
    <property type="term" value="P:DNA biosynthetic process"/>
    <property type="evidence" value="ECO:0007669"/>
    <property type="project" value="UniProtKB-ARBA"/>
</dbReference>
<dbReference type="InterPro" id="IPR043128">
    <property type="entry name" value="Rev_trsase/Diguanyl_cyclase"/>
</dbReference>
<protein>
    <recommendedName>
        <fullName evidence="1">Reverse transcriptase/retrotransposon-derived protein RNase H-like domain-containing protein</fullName>
    </recommendedName>
</protein>
<proteinExistence type="predicted"/>
<comment type="caution">
    <text evidence="2">The sequence shown here is derived from an EMBL/GenBank/DDBJ whole genome shotgun (WGS) entry which is preliminary data.</text>
</comment>
<dbReference type="Proteomes" id="UP000719412">
    <property type="component" value="Unassembled WGS sequence"/>
</dbReference>
<dbReference type="EMBL" id="JABDTM020021139">
    <property type="protein sequence ID" value="KAH0816668.1"/>
    <property type="molecule type" value="Genomic_DNA"/>
</dbReference>
<dbReference type="AlphaFoldDB" id="A0A8J6LEM2"/>
<accession>A0A8J6LEM2</accession>
<evidence type="ECO:0000313" key="2">
    <source>
        <dbReference type="EMBL" id="KAH0816668.1"/>
    </source>
</evidence>
<dbReference type="Pfam" id="PF17919">
    <property type="entry name" value="RT_RNaseH_2"/>
    <property type="match status" value="1"/>
</dbReference>